<feature type="region of interest" description="Disordered" evidence="6">
    <location>
        <begin position="51"/>
        <end position="97"/>
    </location>
</feature>
<evidence type="ECO:0000256" key="7">
    <source>
        <dbReference type="SAM" id="SignalP"/>
    </source>
</evidence>
<keyword evidence="3 5" id="KW-0697">Rotamase</keyword>
<evidence type="ECO:0000256" key="3">
    <source>
        <dbReference type="ARBA" id="ARBA00023110"/>
    </source>
</evidence>
<gene>
    <name evidence="9" type="ORF">EII11_01320</name>
</gene>
<evidence type="ECO:0000256" key="1">
    <source>
        <dbReference type="ARBA" id="ARBA00000971"/>
    </source>
</evidence>
<evidence type="ECO:0000313" key="10">
    <source>
        <dbReference type="Proteomes" id="UP000280444"/>
    </source>
</evidence>
<dbReference type="OrthoDB" id="25996at2"/>
<name>A0A3P1SHA1_9ACTO</name>
<feature type="compositionally biased region" description="Low complexity" evidence="6">
    <location>
        <begin position="54"/>
        <end position="66"/>
    </location>
</feature>
<dbReference type="Proteomes" id="UP000280444">
    <property type="component" value="Unassembled WGS sequence"/>
</dbReference>
<proteinExistence type="predicted"/>
<keyword evidence="7" id="KW-0732">Signal</keyword>
<evidence type="ECO:0000259" key="8">
    <source>
        <dbReference type="PROSITE" id="PS50059"/>
    </source>
</evidence>
<dbReference type="InterPro" id="IPR044609">
    <property type="entry name" value="FKBP2/11"/>
</dbReference>
<dbReference type="Pfam" id="PF00254">
    <property type="entry name" value="FKBP_C"/>
    <property type="match status" value="1"/>
</dbReference>
<feature type="signal peptide" evidence="7">
    <location>
        <begin position="1"/>
        <end position="39"/>
    </location>
</feature>
<evidence type="ECO:0000313" key="9">
    <source>
        <dbReference type="EMBL" id="RRC96320.1"/>
    </source>
</evidence>
<dbReference type="SUPFAM" id="SSF54534">
    <property type="entry name" value="FKBP-like"/>
    <property type="match status" value="1"/>
</dbReference>
<dbReference type="AlphaFoldDB" id="A0A3P1SHA1"/>
<feature type="region of interest" description="Disordered" evidence="6">
    <location>
        <begin position="1"/>
        <end position="20"/>
    </location>
</feature>
<comment type="catalytic activity">
    <reaction evidence="1 5">
        <text>[protein]-peptidylproline (omega=180) = [protein]-peptidylproline (omega=0)</text>
        <dbReference type="Rhea" id="RHEA:16237"/>
        <dbReference type="Rhea" id="RHEA-COMP:10747"/>
        <dbReference type="Rhea" id="RHEA-COMP:10748"/>
        <dbReference type="ChEBI" id="CHEBI:83833"/>
        <dbReference type="ChEBI" id="CHEBI:83834"/>
        <dbReference type="EC" id="5.2.1.8"/>
    </reaction>
</comment>
<evidence type="ECO:0000256" key="2">
    <source>
        <dbReference type="ARBA" id="ARBA00013194"/>
    </source>
</evidence>
<dbReference type="Gene3D" id="3.10.50.40">
    <property type="match status" value="1"/>
</dbReference>
<evidence type="ECO:0000256" key="6">
    <source>
        <dbReference type="SAM" id="MobiDB-lite"/>
    </source>
</evidence>
<comment type="caution">
    <text evidence="9">The sequence shown here is derived from an EMBL/GenBank/DDBJ whole genome shotgun (WGS) entry which is preliminary data.</text>
</comment>
<dbReference type="EC" id="5.2.1.8" evidence="2 5"/>
<dbReference type="EMBL" id="RQZF01000001">
    <property type="protein sequence ID" value="RRC96320.1"/>
    <property type="molecule type" value="Genomic_DNA"/>
</dbReference>
<evidence type="ECO:0000256" key="4">
    <source>
        <dbReference type="ARBA" id="ARBA00023235"/>
    </source>
</evidence>
<dbReference type="PANTHER" id="PTHR45779">
    <property type="entry name" value="PEPTIDYLPROLYL ISOMERASE"/>
    <property type="match status" value="1"/>
</dbReference>
<dbReference type="PANTHER" id="PTHR45779:SF7">
    <property type="entry name" value="PEPTIDYLPROLYL ISOMERASE"/>
    <property type="match status" value="1"/>
</dbReference>
<dbReference type="InterPro" id="IPR046357">
    <property type="entry name" value="PPIase_dom_sf"/>
</dbReference>
<keyword evidence="4 5" id="KW-0413">Isomerase</keyword>
<reference evidence="9 10" key="1">
    <citation type="submission" date="2018-11" db="EMBL/GenBank/DDBJ databases">
        <title>Genomes From Bacteria Associated with the Canine Oral Cavity: a Test Case for Automated Genome-Based Taxonomic Assignment.</title>
        <authorList>
            <person name="Coil D.A."/>
            <person name="Jospin G."/>
            <person name="Darling A.E."/>
            <person name="Wallis C."/>
            <person name="Davis I.J."/>
            <person name="Harris S."/>
            <person name="Eisen J.A."/>
            <person name="Holcombe L.J."/>
            <person name="O'Flynn C."/>
        </authorList>
    </citation>
    <scope>NUCLEOTIDE SEQUENCE [LARGE SCALE GENOMIC DNA]</scope>
    <source>
        <strain evidence="9 10">OH770</strain>
    </source>
</reference>
<keyword evidence="10" id="KW-1185">Reference proteome</keyword>
<evidence type="ECO:0000256" key="5">
    <source>
        <dbReference type="PROSITE-ProRule" id="PRU00277"/>
    </source>
</evidence>
<dbReference type="PROSITE" id="PS50059">
    <property type="entry name" value="FKBP_PPIASE"/>
    <property type="match status" value="1"/>
</dbReference>
<organism evidence="9 10">
    <name type="scientific">Schaalia canis</name>
    <dbReference type="NCBI Taxonomy" id="100469"/>
    <lineage>
        <taxon>Bacteria</taxon>
        <taxon>Bacillati</taxon>
        <taxon>Actinomycetota</taxon>
        <taxon>Actinomycetes</taxon>
        <taxon>Actinomycetales</taxon>
        <taxon>Actinomycetaceae</taxon>
        <taxon>Schaalia</taxon>
    </lineage>
</organism>
<feature type="domain" description="PPIase FKBP-type" evidence="8">
    <location>
        <begin position="117"/>
        <end position="202"/>
    </location>
</feature>
<accession>A0A3P1SHA1</accession>
<dbReference type="GO" id="GO:0003755">
    <property type="term" value="F:peptidyl-prolyl cis-trans isomerase activity"/>
    <property type="evidence" value="ECO:0007669"/>
    <property type="project" value="UniProtKB-KW"/>
</dbReference>
<dbReference type="InterPro" id="IPR001179">
    <property type="entry name" value="PPIase_FKBP_dom"/>
</dbReference>
<feature type="chain" id="PRO_5039717829" description="peptidylprolyl isomerase" evidence="7">
    <location>
        <begin position="40"/>
        <end position="333"/>
    </location>
</feature>
<sequence>MQRTPAPVANPSTESSPSPMMKKNLTWAALAMLATVSLAACSSNLPQSAAQGDEASASQSASIQEAPTVDRSGEGNFPAVTGGFGETPTISAGEGEEPSVVSAKTLVEGSGKVVGPDDFVLVNYAGVLWDGKPFDSSFERGEPIAFSLNGVIPGWKYGLAEQKVGDRVQLVIPAQWGYGEQGTQNIPGGSTLVFVVDILNSADPADNSALKEATSVDAQLPAGISVEGTLGERPTVTFAKSDTAITDGFTVLAEGKGAVITDKDYVVYRVEGALQGSDTPAPSTWEQAQILQPGAAPLAGKTVGSRLLYTNPGNEQQLASAAVIDVLAVLSMP</sequence>
<protein>
    <recommendedName>
        <fullName evidence="2 5">peptidylprolyl isomerase</fullName>
        <ecNumber evidence="2 5">5.2.1.8</ecNumber>
    </recommendedName>
</protein>